<sequence>MTRRPSINSPPIRARRVASKPRSTSTRTDVGPAKLDPNVKAPVQARVCKTLQEEGYSVQPSYQQPIPANEDEIYPPSDSATSFTESPQAINRLDQFQTDYTTPATQILSNQQFQATTPSQHFQFISSTQQFQPGTTLQATSYAEQVVTLLPSPLLANPDPNVQVHTYINPALLSRQNTHLFQTSFSSSDPTLCGSTFASPVPSIYTPPSTPVCTSTPSTYTHQPQSSPTYEASYGYRPSFEATPDGQTTVSAAINALGVRSNLTPLYDQAIALQPNGNIAISRCFVVAVMEDGQVLVHSDFLGKDGTQAEQQFFDRAKFIKTAGLCPTNKFCSVKYSGMAAMSTSSTVVSPRIASEAESFVGDNLFSSRTSSVSTESSQQQTSPGKTSMPPPPTIPRRAASYQKVTSAPEICLGCDQDSSPSDHASSIYQAQPGSPPKPMPVSSRRQARRRTGSRRQAPASPQQLSASTSPKSTSFIAPDRPSDPSLPIRGKASAPDAWQPPLNLRKAYVPPPGTEDDDGNPDVMAPLSDTLSMLIKYERWLRDISRGACMTLFTGWLPLLKPTFMQGTGIRYHYWDQRPLWWPPAWGSNLEDQVPLRQPRELSSQVALALHIILLSLGVTRWLARDIQQPDVKDLISAAEGSLVPYFATHGSEPNEQGHIEQLFSLLRLHDRYLSVGVGGDTRVSMGRSFQAPRLTDTTLIAPRLFHKLAQQEAQALARSSEGRKRRRTEVADDGGTTELESSVSKRVMSSSTAAEDAAHSEPAGSSPVVATPPMPATSETSAIRNSKSNTKSASPVSAESSRQIPKDTPHPAAQQKTSGYGSQWQPQRSLIDPVQCIGTLISSPALGTTYSAATRASSTAGEASSPAAKATSAAAEADSTATGATFATADVTYPGVNANCNHTGSDYIPAGTEYICPDTGYTATDANYDTADPSHTAVSTNYQRTSSTGWSSQTQMADHNMQADYLSNSTGSLVYDMPVYEVMALPPQPHGAQFQFSEQVTDWGIQVTNVQGLYGDTIEFVDNSNKKV</sequence>
<keyword evidence="3" id="KW-1185">Reference proteome</keyword>
<reference evidence="2 3" key="1">
    <citation type="journal article" date="2014" name="BMC Genomics">
        <title>Comparative genome sequencing reveals chemotype-specific gene clusters in the toxigenic black mold Stachybotrys.</title>
        <authorList>
            <person name="Semeiks J."/>
            <person name="Borek D."/>
            <person name="Otwinowski Z."/>
            <person name="Grishin N.V."/>
        </authorList>
    </citation>
    <scope>NUCLEOTIDE SEQUENCE [LARGE SCALE GENOMIC DNA]</scope>
    <source>
        <strain evidence="2 3">IBT 40285</strain>
    </source>
</reference>
<dbReference type="STRING" id="1283841.A0A084R0U7"/>
<feature type="compositionally biased region" description="Low complexity" evidence="1">
    <location>
        <begin position="743"/>
        <end position="753"/>
    </location>
</feature>
<protein>
    <submittedName>
        <fullName evidence="2">Uncharacterized protein</fullName>
    </submittedName>
</protein>
<evidence type="ECO:0000256" key="1">
    <source>
        <dbReference type="SAM" id="MobiDB-lite"/>
    </source>
</evidence>
<dbReference type="EMBL" id="KL659358">
    <property type="protein sequence ID" value="KFA69832.1"/>
    <property type="molecule type" value="Genomic_DNA"/>
</dbReference>
<dbReference type="OrthoDB" id="10387920at2759"/>
<evidence type="ECO:0000313" key="3">
    <source>
        <dbReference type="Proteomes" id="UP000028524"/>
    </source>
</evidence>
<feature type="compositionally biased region" description="Polar residues" evidence="1">
    <location>
        <begin position="460"/>
        <end position="476"/>
    </location>
</feature>
<feature type="compositionally biased region" description="Polar residues" evidence="1">
    <location>
        <begin position="417"/>
        <end position="433"/>
    </location>
</feature>
<dbReference type="InParanoid" id="A0A084R0U7"/>
<accession>A0A084R0U7</accession>
<proteinExistence type="predicted"/>
<evidence type="ECO:0000313" key="2">
    <source>
        <dbReference type="EMBL" id="KFA69832.1"/>
    </source>
</evidence>
<gene>
    <name evidence="2" type="ORF">S40285_02426</name>
</gene>
<feature type="region of interest" description="Disordered" evidence="1">
    <location>
        <begin position="717"/>
        <end position="828"/>
    </location>
</feature>
<dbReference type="HOGENOM" id="CLU_310829_0_0_1"/>
<organism evidence="2 3">
    <name type="scientific">Stachybotrys chlorohalonatus (strain IBT 40285)</name>
    <dbReference type="NCBI Taxonomy" id="1283841"/>
    <lineage>
        <taxon>Eukaryota</taxon>
        <taxon>Fungi</taxon>
        <taxon>Dikarya</taxon>
        <taxon>Ascomycota</taxon>
        <taxon>Pezizomycotina</taxon>
        <taxon>Sordariomycetes</taxon>
        <taxon>Hypocreomycetidae</taxon>
        <taxon>Hypocreales</taxon>
        <taxon>Stachybotryaceae</taxon>
        <taxon>Stachybotrys</taxon>
    </lineage>
</organism>
<feature type="compositionally biased region" description="Polar residues" evidence="1">
    <location>
        <begin position="816"/>
        <end position="828"/>
    </location>
</feature>
<feature type="compositionally biased region" description="Polar residues" evidence="1">
    <location>
        <begin position="779"/>
        <end position="805"/>
    </location>
</feature>
<feature type="region of interest" description="Disordered" evidence="1">
    <location>
        <begin position="368"/>
        <end position="522"/>
    </location>
</feature>
<dbReference type="Proteomes" id="UP000028524">
    <property type="component" value="Unassembled WGS sequence"/>
</dbReference>
<feature type="region of interest" description="Disordered" evidence="1">
    <location>
        <begin position="1"/>
        <end position="39"/>
    </location>
</feature>
<feature type="compositionally biased region" description="Low complexity" evidence="1">
    <location>
        <begin position="368"/>
        <end position="383"/>
    </location>
</feature>
<dbReference type="AlphaFoldDB" id="A0A084R0U7"/>
<name>A0A084R0U7_STAC4</name>